<dbReference type="InterPro" id="IPR010354">
    <property type="entry name" value="Oleate_hydratase"/>
</dbReference>
<keyword evidence="2" id="KW-1185">Reference proteome</keyword>
<proteinExistence type="predicted"/>
<gene>
    <name evidence="1" type="ORF">N7463_001367</name>
</gene>
<dbReference type="SUPFAM" id="SSF51905">
    <property type="entry name" value="FAD/NAD(P)-binding domain"/>
    <property type="match status" value="1"/>
</dbReference>
<comment type="caution">
    <text evidence="1">The sequence shown here is derived from an EMBL/GenBank/DDBJ whole genome shotgun (WGS) entry which is preliminary data.</text>
</comment>
<dbReference type="Gene3D" id="3.50.50.60">
    <property type="entry name" value="FAD/NAD(P)-binding domain"/>
    <property type="match status" value="1"/>
</dbReference>
<sequence>MAPTRDPKDVQTWLIGSGGASLAAAVHLINRGKVPARQVHIFDAHHRPGGAMKTSVGGKLSMDLIVFILEGERRFDSKKICDVFEGTFFASEFWALWSTRFKLQMWHSATEFHRLLVKYHPDMNVHNNVPDLDKTPLTLYESLIIPVTTYLKHEGVEFRFHSVVTELGLCPTSDQTTISKIIILENEKEIVITVDPIDIVIVTLGSFSAGTQTGSNARPPEPSSISSDIFNHSEWGLWQKLAHKCPKFGNPRTFLTRLDESAIETFTITLHDSDFMRCYTGLTRDNPGTGSPLTVLETPWGLNISVPHQPVFTTQPKSVNVIWGYGLYPERNGKYVQKPMEICSGEEIFELLSHLGFPINSLLPSSITIPCVMPLGTSMLLSRTISDRPPVVPFKTTNLALHRPIC</sequence>
<protein>
    <recommendedName>
        <fullName evidence="3">Oleate hydratase</fullName>
    </recommendedName>
</protein>
<dbReference type="InterPro" id="IPR036188">
    <property type="entry name" value="FAD/NAD-bd_sf"/>
</dbReference>
<dbReference type="GO" id="GO:0050151">
    <property type="term" value="F:oleate hydratase activity"/>
    <property type="evidence" value="ECO:0007669"/>
    <property type="project" value="InterPro"/>
</dbReference>
<dbReference type="GO" id="GO:0071949">
    <property type="term" value="F:FAD binding"/>
    <property type="evidence" value="ECO:0007669"/>
    <property type="project" value="InterPro"/>
</dbReference>
<reference evidence="1" key="1">
    <citation type="submission" date="2022-12" db="EMBL/GenBank/DDBJ databases">
        <authorList>
            <person name="Petersen C."/>
        </authorList>
    </citation>
    <scope>NUCLEOTIDE SEQUENCE</scope>
    <source>
        <strain evidence="1">IBT 29495</strain>
    </source>
</reference>
<dbReference type="EMBL" id="JAPWDS010000001">
    <property type="protein sequence ID" value="KAJ5520914.1"/>
    <property type="molecule type" value="Genomic_DNA"/>
</dbReference>
<dbReference type="OrthoDB" id="545169at2759"/>
<dbReference type="Pfam" id="PF06100">
    <property type="entry name" value="MCRA"/>
    <property type="match status" value="2"/>
</dbReference>
<dbReference type="PANTHER" id="PTHR37417:SF4">
    <property type="entry name" value="67 KDA MYOSIN-CROSS-REACTIVE ANTIGEN FAMILY PROTEIN (AFU_ORTHOLOGUE AFUA_3G03570)"/>
    <property type="match status" value="1"/>
</dbReference>
<reference evidence="1" key="2">
    <citation type="journal article" date="2023" name="IMA Fungus">
        <title>Comparative genomic study of the Penicillium genus elucidates a diverse pangenome and 15 lateral gene transfer events.</title>
        <authorList>
            <person name="Petersen C."/>
            <person name="Sorensen T."/>
            <person name="Nielsen M.R."/>
            <person name="Sondergaard T.E."/>
            <person name="Sorensen J.L."/>
            <person name="Fitzpatrick D.A."/>
            <person name="Frisvad J.C."/>
            <person name="Nielsen K.L."/>
        </authorList>
    </citation>
    <scope>NUCLEOTIDE SEQUENCE</scope>
    <source>
        <strain evidence="1">IBT 29495</strain>
    </source>
</reference>
<evidence type="ECO:0008006" key="3">
    <source>
        <dbReference type="Google" id="ProtNLM"/>
    </source>
</evidence>
<dbReference type="PANTHER" id="PTHR37417">
    <property type="entry name" value="67 KDA MYOSIN-CROSS-REACTIVE ANTIGEN FAMILY PROTEIN (AFU_ORTHOLOGUE AFUA_5G09970)"/>
    <property type="match status" value="1"/>
</dbReference>
<name>A0A9W9Y605_9EURO</name>
<dbReference type="GO" id="GO:0006631">
    <property type="term" value="P:fatty acid metabolic process"/>
    <property type="evidence" value="ECO:0007669"/>
    <property type="project" value="InterPro"/>
</dbReference>
<organism evidence="1 2">
    <name type="scientific">Penicillium fimorum</name>
    <dbReference type="NCBI Taxonomy" id="1882269"/>
    <lineage>
        <taxon>Eukaryota</taxon>
        <taxon>Fungi</taxon>
        <taxon>Dikarya</taxon>
        <taxon>Ascomycota</taxon>
        <taxon>Pezizomycotina</taxon>
        <taxon>Eurotiomycetes</taxon>
        <taxon>Eurotiomycetidae</taxon>
        <taxon>Eurotiales</taxon>
        <taxon>Aspergillaceae</taxon>
        <taxon>Penicillium</taxon>
    </lineage>
</organism>
<evidence type="ECO:0000313" key="1">
    <source>
        <dbReference type="EMBL" id="KAJ5520914.1"/>
    </source>
</evidence>
<evidence type="ECO:0000313" key="2">
    <source>
        <dbReference type="Proteomes" id="UP001149954"/>
    </source>
</evidence>
<dbReference type="AlphaFoldDB" id="A0A9W9Y605"/>
<accession>A0A9W9Y605</accession>
<dbReference type="Proteomes" id="UP001149954">
    <property type="component" value="Unassembled WGS sequence"/>
</dbReference>